<gene>
    <name evidence="1" type="ORF">B9Q03_04160</name>
</gene>
<dbReference type="PANTHER" id="PTHR31118:SF12">
    <property type="entry name" value="CYCLASE-LIKE PROTEIN 2"/>
    <property type="match status" value="1"/>
</dbReference>
<dbReference type="EMBL" id="NEXE01000025">
    <property type="protein sequence ID" value="PSN91465.1"/>
    <property type="molecule type" value="Genomic_DNA"/>
</dbReference>
<dbReference type="AlphaFoldDB" id="A0A2R6AYJ3"/>
<dbReference type="SUPFAM" id="SSF102198">
    <property type="entry name" value="Putative cyclase"/>
    <property type="match status" value="1"/>
</dbReference>
<sequence length="221" mass="24665">MRIAKIYDLTATIKTHMPIWPTSPLPVITPVGIAARDGYNVESYSSLTHTGTHIDAPYHFLENGKTVDTLPLERLVSHGYCIRPRTHGQEITQADLEEKWRDEYRGSTILIHTGWSEKRGFTKSFLYEFPGLSEDAADFLISQKVGVIGIDTLGIEPYSHADFRVHRKLLLHDIILIEDLAGLEQLQEGRRYLIVALPVKIGGASGAMSRVVALEEDGGDE</sequence>
<evidence type="ECO:0000313" key="1">
    <source>
        <dbReference type="EMBL" id="PSN91465.1"/>
    </source>
</evidence>
<dbReference type="GO" id="GO:0004061">
    <property type="term" value="F:arylformamidase activity"/>
    <property type="evidence" value="ECO:0007669"/>
    <property type="project" value="InterPro"/>
</dbReference>
<dbReference type="GO" id="GO:0019441">
    <property type="term" value="P:L-tryptophan catabolic process to kynurenine"/>
    <property type="evidence" value="ECO:0007669"/>
    <property type="project" value="InterPro"/>
</dbReference>
<keyword evidence="1" id="KW-0378">Hydrolase</keyword>
<protein>
    <submittedName>
        <fullName evidence="1">Metal-dependent hydrolase</fullName>
    </submittedName>
</protein>
<dbReference type="PANTHER" id="PTHR31118">
    <property type="entry name" value="CYCLASE-LIKE PROTEIN 2"/>
    <property type="match status" value="1"/>
</dbReference>
<comment type="caution">
    <text evidence="1">The sequence shown here is derived from an EMBL/GenBank/DDBJ whole genome shotgun (WGS) entry which is preliminary data.</text>
</comment>
<dbReference type="InterPro" id="IPR007325">
    <property type="entry name" value="KFase/CYL"/>
</dbReference>
<name>A0A2R6AYJ3_9ARCH</name>
<accession>A0A2R6AYJ3</accession>
<dbReference type="Proteomes" id="UP000240322">
    <property type="component" value="Unassembled WGS sequence"/>
</dbReference>
<dbReference type="Gene3D" id="3.50.30.50">
    <property type="entry name" value="Putative cyclase"/>
    <property type="match status" value="1"/>
</dbReference>
<proteinExistence type="predicted"/>
<reference evidence="1 2" key="1">
    <citation type="submission" date="2017-04" db="EMBL/GenBank/DDBJ databases">
        <title>Novel microbial lineages endemic to geothermal iron-oxide mats fill important gaps in the evolutionary history of Archaea.</title>
        <authorList>
            <person name="Jay Z.J."/>
            <person name="Beam J.P."/>
            <person name="Dlakic M."/>
            <person name="Rusch D.B."/>
            <person name="Kozubal M.A."/>
            <person name="Inskeep W.P."/>
        </authorList>
    </citation>
    <scope>NUCLEOTIDE SEQUENCE [LARGE SCALE GENOMIC DNA]</scope>
    <source>
        <strain evidence="1">OSP_D</strain>
    </source>
</reference>
<dbReference type="Pfam" id="PF04199">
    <property type="entry name" value="Cyclase"/>
    <property type="match status" value="1"/>
</dbReference>
<organism evidence="1 2">
    <name type="scientific">Candidatus Marsarchaeota G2 archaeon OSP_D</name>
    <dbReference type="NCBI Taxonomy" id="1978157"/>
    <lineage>
        <taxon>Archaea</taxon>
        <taxon>Candidatus Marsarchaeota</taxon>
        <taxon>Candidatus Marsarchaeota group 2</taxon>
    </lineage>
</organism>
<dbReference type="InterPro" id="IPR037175">
    <property type="entry name" value="KFase_sf"/>
</dbReference>
<evidence type="ECO:0000313" key="2">
    <source>
        <dbReference type="Proteomes" id="UP000240322"/>
    </source>
</evidence>